<evidence type="ECO:0000256" key="1">
    <source>
        <dbReference type="ARBA" id="ARBA00023012"/>
    </source>
</evidence>
<dbReference type="SUPFAM" id="SSF47226">
    <property type="entry name" value="Histidine-containing phosphotransfer domain, HPT domain"/>
    <property type="match status" value="1"/>
</dbReference>
<feature type="modified residue" description="Phosphohistidine" evidence="2">
    <location>
        <position position="47"/>
    </location>
</feature>
<keyword evidence="2" id="KW-0597">Phosphoprotein</keyword>
<dbReference type="PROSITE" id="PS50894">
    <property type="entry name" value="HPT"/>
    <property type="match status" value="1"/>
</dbReference>
<protein>
    <submittedName>
        <fullName evidence="4">Hpt domain-containing protein</fullName>
    </submittedName>
</protein>
<organism evidence="4 5">
    <name type="scientific">Candidatus Methylobacter oryzae</name>
    <dbReference type="NCBI Taxonomy" id="2497749"/>
    <lineage>
        <taxon>Bacteria</taxon>
        <taxon>Pseudomonadati</taxon>
        <taxon>Pseudomonadota</taxon>
        <taxon>Gammaproteobacteria</taxon>
        <taxon>Methylococcales</taxon>
        <taxon>Methylococcaceae</taxon>
        <taxon>Methylobacter</taxon>
    </lineage>
</organism>
<evidence type="ECO:0000313" key="4">
    <source>
        <dbReference type="EMBL" id="TRX00559.1"/>
    </source>
</evidence>
<proteinExistence type="predicted"/>
<keyword evidence="1" id="KW-0902">Two-component regulatory system</keyword>
<evidence type="ECO:0000313" key="5">
    <source>
        <dbReference type="Proteomes" id="UP000733744"/>
    </source>
</evidence>
<dbReference type="Pfam" id="PF01627">
    <property type="entry name" value="Hpt"/>
    <property type="match status" value="1"/>
</dbReference>
<accession>A0ABY3CDB2</accession>
<dbReference type="InterPro" id="IPR036641">
    <property type="entry name" value="HPT_dom_sf"/>
</dbReference>
<dbReference type="InterPro" id="IPR008207">
    <property type="entry name" value="Sig_transdc_His_kin_Hpt_dom"/>
</dbReference>
<dbReference type="EMBL" id="RYFG02000026">
    <property type="protein sequence ID" value="TRX00559.1"/>
    <property type="molecule type" value="Genomic_DNA"/>
</dbReference>
<feature type="domain" description="HPt" evidence="3">
    <location>
        <begin position="8"/>
        <end position="105"/>
    </location>
</feature>
<evidence type="ECO:0000259" key="3">
    <source>
        <dbReference type="PROSITE" id="PS50894"/>
    </source>
</evidence>
<reference evidence="4 5" key="1">
    <citation type="journal article" date="2019" name="Antonie Van Leeuwenhoek">
        <title>Description of 'Ca. Methylobacter oryzae' KRF1, a novel species from the environmentally important Methylobacter clade 2.</title>
        <authorList>
            <person name="Khatri K."/>
            <person name="Mohite J.A."/>
            <person name="Pandit P.S."/>
            <person name="Bahulikar R."/>
            <person name="Rahalkar M.C."/>
        </authorList>
    </citation>
    <scope>NUCLEOTIDE SEQUENCE [LARGE SCALE GENOMIC DNA]</scope>
    <source>
        <strain evidence="4 5">KRF1</strain>
    </source>
</reference>
<gene>
    <name evidence="4" type="ORF">EKO24_005755</name>
</gene>
<name>A0ABY3CDB2_9GAMM</name>
<keyword evidence="5" id="KW-1185">Reference proteome</keyword>
<comment type="caution">
    <text evidence="4">The sequence shown here is derived from an EMBL/GenBank/DDBJ whole genome shotgun (WGS) entry which is preliminary data.</text>
</comment>
<dbReference type="Proteomes" id="UP000733744">
    <property type="component" value="Unassembled WGS sequence"/>
</dbReference>
<dbReference type="Gene3D" id="1.20.120.160">
    <property type="entry name" value="HPT domain"/>
    <property type="match status" value="1"/>
</dbReference>
<sequence length="108" mass="12533">MLIKTKNNLRLTRTLFEKLFEELPLQITHIKDALENKQYGLAQEITHKLNGSVSFCGLTDIQQSANALEGWLLNNNYANAHRHFPILQQHILNLTRHQETILENIDKC</sequence>
<evidence type="ECO:0000256" key="2">
    <source>
        <dbReference type="PROSITE-ProRule" id="PRU00110"/>
    </source>
</evidence>